<reference evidence="1" key="1">
    <citation type="submission" date="2021-04" db="EMBL/GenBank/DDBJ databases">
        <authorList>
            <person name="Tunstrom K."/>
        </authorList>
    </citation>
    <scope>NUCLEOTIDE SEQUENCE</scope>
</reference>
<evidence type="ECO:0000313" key="2">
    <source>
        <dbReference type="Proteomes" id="UP000691718"/>
    </source>
</evidence>
<protein>
    <submittedName>
        <fullName evidence="1">(apollo) hypothetical protein</fullName>
    </submittedName>
</protein>
<dbReference type="OrthoDB" id="6617942at2759"/>
<accession>A0A8S3WGR7</accession>
<dbReference type="AlphaFoldDB" id="A0A8S3WGR7"/>
<sequence>MLKCDLKRIITIWCDGTAVNTGNKAGIICLLEKKLHRPLQWLVCLLHTNELPLRHLFEHLDGKTTGPRSFTGVIGKALKGCENLPVVQFTPIACKLPDISKSRSDLSTDQLYLYEICDAVSRGQCDVSLAK</sequence>
<comment type="caution">
    <text evidence="1">The sequence shown here is derived from an EMBL/GenBank/DDBJ whole genome shotgun (WGS) entry which is preliminary data.</text>
</comment>
<keyword evidence="2" id="KW-1185">Reference proteome</keyword>
<dbReference type="Proteomes" id="UP000691718">
    <property type="component" value="Unassembled WGS sequence"/>
</dbReference>
<name>A0A8S3WGR7_PARAO</name>
<gene>
    <name evidence="1" type="ORF">PAPOLLO_LOCUS6313</name>
</gene>
<dbReference type="EMBL" id="CAJQZP010000410">
    <property type="protein sequence ID" value="CAG4960190.1"/>
    <property type="molecule type" value="Genomic_DNA"/>
</dbReference>
<proteinExistence type="predicted"/>
<organism evidence="1 2">
    <name type="scientific">Parnassius apollo</name>
    <name type="common">Apollo butterfly</name>
    <name type="synonym">Papilio apollo</name>
    <dbReference type="NCBI Taxonomy" id="110799"/>
    <lineage>
        <taxon>Eukaryota</taxon>
        <taxon>Metazoa</taxon>
        <taxon>Ecdysozoa</taxon>
        <taxon>Arthropoda</taxon>
        <taxon>Hexapoda</taxon>
        <taxon>Insecta</taxon>
        <taxon>Pterygota</taxon>
        <taxon>Neoptera</taxon>
        <taxon>Endopterygota</taxon>
        <taxon>Lepidoptera</taxon>
        <taxon>Glossata</taxon>
        <taxon>Ditrysia</taxon>
        <taxon>Papilionoidea</taxon>
        <taxon>Papilionidae</taxon>
        <taxon>Parnassiinae</taxon>
        <taxon>Parnassini</taxon>
        <taxon>Parnassius</taxon>
        <taxon>Parnassius</taxon>
    </lineage>
</organism>
<evidence type="ECO:0000313" key="1">
    <source>
        <dbReference type="EMBL" id="CAG4960190.1"/>
    </source>
</evidence>